<organism evidence="1 2">
    <name type="scientific">Olea europaea subsp. europaea</name>
    <dbReference type="NCBI Taxonomy" id="158383"/>
    <lineage>
        <taxon>Eukaryota</taxon>
        <taxon>Viridiplantae</taxon>
        <taxon>Streptophyta</taxon>
        <taxon>Embryophyta</taxon>
        <taxon>Tracheophyta</taxon>
        <taxon>Spermatophyta</taxon>
        <taxon>Magnoliopsida</taxon>
        <taxon>eudicotyledons</taxon>
        <taxon>Gunneridae</taxon>
        <taxon>Pentapetalae</taxon>
        <taxon>asterids</taxon>
        <taxon>lamiids</taxon>
        <taxon>Lamiales</taxon>
        <taxon>Oleaceae</taxon>
        <taxon>Oleeae</taxon>
        <taxon>Olea</taxon>
    </lineage>
</organism>
<keyword evidence="2" id="KW-1185">Reference proteome</keyword>
<protein>
    <submittedName>
        <fullName evidence="1">Uncharacterized protein</fullName>
    </submittedName>
</protein>
<comment type="caution">
    <text evidence="1">The sequence shown here is derived from an EMBL/GenBank/DDBJ whole genome shotgun (WGS) entry which is preliminary data.</text>
</comment>
<evidence type="ECO:0000313" key="1">
    <source>
        <dbReference type="EMBL" id="CAA3026272.1"/>
    </source>
</evidence>
<dbReference type="EMBL" id="CACTIH010009155">
    <property type="protein sequence ID" value="CAA3026272.1"/>
    <property type="molecule type" value="Genomic_DNA"/>
</dbReference>
<proteinExistence type="predicted"/>
<name>A0A8S0UZG5_OLEEU</name>
<sequence length="55" mass="6362">MDQTTSRLDSIDRLLKLISRQVIGQSELTFSFGAEPSRLVRPTYELIDTDMSWLM</sequence>
<dbReference type="AlphaFoldDB" id="A0A8S0UZG5"/>
<evidence type="ECO:0000313" key="2">
    <source>
        <dbReference type="Proteomes" id="UP000594638"/>
    </source>
</evidence>
<accession>A0A8S0UZG5</accession>
<dbReference type="Gramene" id="OE9A101988T1">
    <property type="protein sequence ID" value="OE9A101988C1"/>
    <property type="gene ID" value="OE9A101988"/>
</dbReference>
<dbReference type="Proteomes" id="UP000594638">
    <property type="component" value="Unassembled WGS sequence"/>
</dbReference>
<reference evidence="1 2" key="1">
    <citation type="submission" date="2019-12" db="EMBL/GenBank/DDBJ databases">
        <authorList>
            <person name="Alioto T."/>
            <person name="Alioto T."/>
            <person name="Gomez Garrido J."/>
        </authorList>
    </citation>
    <scope>NUCLEOTIDE SEQUENCE [LARGE SCALE GENOMIC DNA]</scope>
</reference>
<gene>
    <name evidence="1" type="ORF">OLEA9_A101988</name>
</gene>
<feature type="non-terminal residue" evidence="1">
    <location>
        <position position="55"/>
    </location>
</feature>